<keyword evidence="2" id="KW-1185">Reference proteome</keyword>
<reference evidence="1 2" key="1">
    <citation type="submission" date="2015-02" db="EMBL/GenBank/DDBJ databases">
        <title>Draft genome sequences of ten Microbacterium spp. with emphasis on heavy metal contaminated environments.</title>
        <authorList>
            <person name="Corretto E."/>
        </authorList>
    </citation>
    <scope>NUCLEOTIDE SEQUENCE [LARGE SCALE GENOMIC DNA]</scope>
    <source>
        <strain evidence="1 2">SA35</strain>
    </source>
</reference>
<dbReference type="STRING" id="273678.RS84_00271"/>
<comment type="caution">
    <text evidence="1">The sequence shown here is derived from an EMBL/GenBank/DDBJ whole genome shotgun (WGS) entry which is preliminary data.</text>
</comment>
<proteinExistence type="predicted"/>
<gene>
    <name evidence="1" type="ORF">RS84_00271</name>
</gene>
<organism evidence="1 2">
    <name type="scientific">Microbacterium hydrocarbonoxydans</name>
    <dbReference type="NCBI Taxonomy" id="273678"/>
    <lineage>
        <taxon>Bacteria</taxon>
        <taxon>Bacillati</taxon>
        <taxon>Actinomycetota</taxon>
        <taxon>Actinomycetes</taxon>
        <taxon>Micrococcales</taxon>
        <taxon>Microbacteriaceae</taxon>
        <taxon>Microbacterium</taxon>
    </lineage>
</organism>
<dbReference type="Proteomes" id="UP000033900">
    <property type="component" value="Unassembled WGS sequence"/>
</dbReference>
<sequence>MNPGIQIISSTKDPGRVEVVARVCSGGIDRAELIDVGNSIARAIYADASHDTVTLLMVSSYVPAGEYLDKQPDLDVIQTDYELYLWDAEPSTLGRNWQ</sequence>
<dbReference type="PATRIC" id="fig|273678.4.peg.265"/>
<name>A0A0M2HXK0_9MICO</name>
<evidence type="ECO:0000313" key="1">
    <source>
        <dbReference type="EMBL" id="KJL49159.1"/>
    </source>
</evidence>
<dbReference type="EMBL" id="JYJB01000004">
    <property type="protein sequence ID" value="KJL49159.1"/>
    <property type="molecule type" value="Genomic_DNA"/>
</dbReference>
<dbReference type="AlphaFoldDB" id="A0A0M2HXK0"/>
<protein>
    <submittedName>
        <fullName evidence="1">Uncharacterized protein</fullName>
    </submittedName>
</protein>
<evidence type="ECO:0000313" key="2">
    <source>
        <dbReference type="Proteomes" id="UP000033900"/>
    </source>
</evidence>
<accession>A0A0M2HXK0</accession>